<protein>
    <submittedName>
        <fullName evidence="1">Uncharacterized protein</fullName>
    </submittedName>
</protein>
<sequence>MDHSELSEPNSPVCLISPCIGSASNTVREEDDVSAMPCSEINNTNIVNCNGGSSLSSALEPSFLSSEQEFVSTDDVQSIKHGQSTITFQSGDDKFTVQELLSSAPEVSPRISSAPEVSPRISLALEVDTSIPSAPEVVPSVPTTKGTLLEEPDSAQSWKKHVVSHLNPPVDDMIQIIRHSTVRVSNEQPKSEGVQKEAQNMDIIKHLNVVREDVDVRSSASNTVPSRLPSITARLVDSEADIASKILVASDVVKLSSATSDASNRIETSPGKEALDVTSFRQRAEALEGLLELSAELLENHRLEELAIVLKPFGKDKVSPREIAIWLARSFKGMMSNEAGRMSL</sequence>
<proteinExistence type="predicted"/>
<reference evidence="1" key="2">
    <citation type="journal article" date="2015" name="Data Brief">
        <title>Shoot transcriptome of the giant reed, Arundo donax.</title>
        <authorList>
            <person name="Barrero R.A."/>
            <person name="Guerrero F.D."/>
            <person name="Moolhuijzen P."/>
            <person name="Goolsby J.A."/>
            <person name="Tidwell J."/>
            <person name="Bellgard S.E."/>
            <person name="Bellgard M.I."/>
        </authorList>
    </citation>
    <scope>NUCLEOTIDE SEQUENCE</scope>
    <source>
        <tissue evidence="1">Shoot tissue taken approximately 20 cm above the soil surface</tissue>
    </source>
</reference>
<evidence type="ECO:0000313" key="1">
    <source>
        <dbReference type="EMBL" id="JAE14014.1"/>
    </source>
</evidence>
<dbReference type="EMBL" id="GBRH01183882">
    <property type="protein sequence ID" value="JAE14014.1"/>
    <property type="molecule type" value="Transcribed_RNA"/>
</dbReference>
<name>A0A0A9FRX7_ARUDO</name>
<reference evidence="1" key="1">
    <citation type="submission" date="2014-09" db="EMBL/GenBank/DDBJ databases">
        <authorList>
            <person name="Magalhaes I.L.F."/>
            <person name="Oliveira U."/>
            <person name="Santos F.R."/>
            <person name="Vidigal T.H.D.A."/>
            <person name="Brescovit A.D."/>
            <person name="Santos A.J."/>
        </authorList>
    </citation>
    <scope>NUCLEOTIDE SEQUENCE</scope>
    <source>
        <tissue evidence="1">Shoot tissue taken approximately 20 cm above the soil surface</tissue>
    </source>
</reference>
<organism evidence="1">
    <name type="scientific">Arundo donax</name>
    <name type="common">Giant reed</name>
    <name type="synonym">Donax arundinaceus</name>
    <dbReference type="NCBI Taxonomy" id="35708"/>
    <lineage>
        <taxon>Eukaryota</taxon>
        <taxon>Viridiplantae</taxon>
        <taxon>Streptophyta</taxon>
        <taxon>Embryophyta</taxon>
        <taxon>Tracheophyta</taxon>
        <taxon>Spermatophyta</taxon>
        <taxon>Magnoliopsida</taxon>
        <taxon>Liliopsida</taxon>
        <taxon>Poales</taxon>
        <taxon>Poaceae</taxon>
        <taxon>PACMAD clade</taxon>
        <taxon>Arundinoideae</taxon>
        <taxon>Arundineae</taxon>
        <taxon>Arundo</taxon>
    </lineage>
</organism>
<dbReference type="AlphaFoldDB" id="A0A0A9FRX7"/>
<accession>A0A0A9FRX7</accession>